<dbReference type="InterPro" id="IPR014721">
    <property type="entry name" value="Ribsml_uS5_D2-typ_fold_subgr"/>
</dbReference>
<dbReference type="Proteomes" id="UP000199321">
    <property type="component" value="Unassembled WGS sequence"/>
</dbReference>
<dbReference type="InterPro" id="IPR020568">
    <property type="entry name" value="Ribosomal_Su5_D2-typ_SF"/>
</dbReference>
<sequence>MTPLERSLKKTFYSNGKLLITGEYLVLDGATALAIPSHYGQSLTVIPSESNVLSWKSIDYKGNTWFEGNFSLKKGFLNVIPTLEAESSIHIKTAETLLKILQQAKKMNPSFLENETGWNITTHLDFPRDWGLGTSSTLINNIAQWANVDAYKLLDTSFGGSGYDIAAAQHKQPLLYTKHPEGPSIVTCTLAWDFTASLFFVHLNQKQDSKEGIARYKKASANAKQLEEISLISNNIIACKTLSEFESLLQQHEASISEIIQLPTIKQRLFSDYPNIIKSLGAWGGDFVLATGTASDQDYFRKKGYTTIIPFSEMIA</sequence>
<dbReference type="InterPro" id="IPR047765">
    <property type="entry name" value="GHMP_GYDIA-like"/>
</dbReference>
<protein>
    <submittedName>
        <fullName evidence="1">Mevalonate kinase</fullName>
    </submittedName>
</protein>
<dbReference type="SUPFAM" id="SSF54211">
    <property type="entry name" value="Ribosomal protein S5 domain 2-like"/>
    <property type="match status" value="1"/>
</dbReference>
<keyword evidence="2" id="KW-1185">Reference proteome</keyword>
<accession>A0A1G7CGL1</accession>
<dbReference type="AlphaFoldDB" id="A0A1G7CGL1"/>
<gene>
    <name evidence="1" type="ORF">SAMN05421855_101337</name>
</gene>
<keyword evidence="1" id="KW-0418">Kinase</keyword>
<name>A0A1G7CGL1_9FLAO</name>
<evidence type="ECO:0000313" key="2">
    <source>
        <dbReference type="Proteomes" id="UP000199321"/>
    </source>
</evidence>
<evidence type="ECO:0000313" key="1">
    <source>
        <dbReference type="EMBL" id="SDE37860.1"/>
    </source>
</evidence>
<dbReference type="STRING" id="227084.SAMN05421855_101337"/>
<proteinExistence type="predicted"/>
<organism evidence="1 2">
    <name type="scientific">Ulvibacter litoralis</name>
    <dbReference type="NCBI Taxonomy" id="227084"/>
    <lineage>
        <taxon>Bacteria</taxon>
        <taxon>Pseudomonadati</taxon>
        <taxon>Bacteroidota</taxon>
        <taxon>Flavobacteriia</taxon>
        <taxon>Flavobacteriales</taxon>
        <taxon>Flavobacteriaceae</taxon>
        <taxon>Ulvibacter</taxon>
    </lineage>
</organism>
<dbReference type="GO" id="GO:0016301">
    <property type="term" value="F:kinase activity"/>
    <property type="evidence" value="ECO:0007669"/>
    <property type="project" value="UniProtKB-KW"/>
</dbReference>
<dbReference type="Gene3D" id="3.30.230.10">
    <property type="match status" value="1"/>
</dbReference>
<keyword evidence="1" id="KW-0808">Transferase</keyword>
<reference evidence="1 2" key="1">
    <citation type="submission" date="2016-10" db="EMBL/GenBank/DDBJ databases">
        <authorList>
            <person name="de Groot N.N."/>
        </authorList>
    </citation>
    <scope>NUCLEOTIDE SEQUENCE [LARGE SCALE GENOMIC DNA]</scope>
    <source>
        <strain evidence="1 2">DSM 16195</strain>
    </source>
</reference>
<dbReference type="EMBL" id="FNBA01000001">
    <property type="protein sequence ID" value="SDE37860.1"/>
    <property type="molecule type" value="Genomic_DNA"/>
</dbReference>
<dbReference type="NCBIfam" id="NF040656">
    <property type="entry name" value="GHMP_GYDIA"/>
    <property type="match status" value="1"/>
</dbReference>